<name>A0ABD5EYH9_9ACTN</name>
<sequence>MPSPEIRPHIVTLLCRADFKLRSDTKTWSDRSGRPFTEAEQATALSATKDEFEEFGAQHQRYMEYLRTKEDSPDTLQTFLAPFMERLTEKNLGNAVELMTSDDRAELDRILRLVIEPALPFTPYTF</sequence>
<evidence type="ECO:0000313" key="1">
    <source>
        <dbReference type="EMBL" id="MDT0439723.1"/>
    </source>
</evidence>
<keyword evidence="2" id="KW-1185">Reference proteome</keyword>
<gene>
    <name evidence="1" type="ORF">RM877_34205</name>
</gene>
<protein>
    <submittedName>
        <fullName evidence="1">Uncharacterized protein</fullName>
    </submittedName>
</protein>
<dbReference type="RefSeq" id="WP_093836406.1">
    <property type="nucleotide sequence ID" value="NZ_JAVRES010000030.1"/>
</dbReference>
<dbReference type="EMBL" id="JAVRES010000030">
    <property type="protein sequence ID" value="MDT0439723.1"/>
    <property type="molecule type" value="Genomic_DNA"/>
</dbReference>
<accession>A0ABD5EYH9</accession>
<comment type="caution">
    <text evidence="1">The sequence shown here is derived from an EMBL/GenBank/DDBJ whole genome shotgun (WGS) entry which is preliminary data.</text>
</comment>
<reference evidence="2" key="1">
    <citation type="submission" date="2023-07" db="EMBL/GenBank/DDBJ databases">
        <title>30 novel species of actinomycetes from the DSMZ collection.</title>
        <authorList>
            <person name="Nouioui I."/>
        </authorList>
    </citation>
    <scope>NUCLEOTIDE SEQUENCE [LARGE SCALE GENOMIC DNA]</scope>
    <source>
        <strain evidence="2">DSM 41981</strain>
    </source>
</reference>
<evidence type="ECO:0000313" key="2">
    <source>
        <dbReference type="Proteomes" id="UP001183535"/>
    </source>
</evidence>
<dbReference type="Proteomes" id="UP001183535">
    <property type="component" value="Unassembled WGS sequence"/>
</dbReference>
<organism evidence="1 2">
    <name type="scientific">Streptomyces doudnae</name>
    <dbReference type="NCBI Taxonomy" id="3075536"/>
    <lineage>
        <taxon>Bacteria</taxon>
        <taxon>Bacillati</taxon>
        <taxon>Actinomycetota</taxon>
        <taxon>Actinomycetes</taxon>
        <taxon>Kitasatosporales</taxon>
        <taxon>Streptomycetaceae</taxon>
        <taxon>Streptomyces</taxon>
    </lineage>
</organism>
<dbReference type="AlphaFoldDB" id="A0ABD5EYH9"/>
<proteinExistence type="predicted"/>